<dbReference type="InterPro" id="IPR029016">
    <property type="entry name" value="GAF-like_dom_sf"/>
</dbReference>
<sequence length="269" mass="29396">MTSWSPRARPKAGTPEEQARDPLFVRSIARAADVMAAFHKCDAPLTLAEIAAAAGMGKSTAQRFVHTLRQLGYIERDPTDRGFVPGLRLLDHSLDYLRLNPLVERATPILLELRRNVRERVDLSLLDDLRVVYAARNQSKRETFFATLVGHSVPTFCASGGRAMLALLSDAEVEDILARSDLKPITVKTITDPDAIREKVREARELGYALALEEVVPGEIAIGVAITGPDGRPVAAIHVAGSLSEWQPEDFAQRFAPLAQSAARAISRA</sequence>
<evidence type="ECO:0000313" key="7">
    <source>
        <dbReference type="Proteomes" id="UP000219331"/>
    </source>
</evidence>
<dbReference type="InterPro" id="IPR036390">
    <property type="entry name" value="WH_DNA-bd_sf"/>
</dbReference>
<reference evidence="6 7" key="1">
    <citation type="submission" date="2017-08" db="EMBL/GenBank/DDBJ databases">
        <authorList>
            <person name="de Groot N.N."/>
        </authorList>
    </citation>
    <scope>NUCLEOTIDE SEQUENCE [LARGE SCALE GENOMIC DNA]</scope>
    <source>
        <strain evidence="6 7">USBA 352</strain>
    </source>
</reference>
<dbReference type="GO" id="GO:0045892">
    <property type="term" value="P:negative regulation of DNA-templated transcription"/>
    <property type="evidence" value="ECO:0007669"/>
    <property type="project" value="TreeGrafter"/>
</dbReference>
<keyword evidence="3" id="KW-0804">Transcription</keyword>
<gene>
    <name evidence="6" type="ORF">SAMN05421512_108216</name>
</gene>
<dbReference type="GO" id="GO:0003677">
    <property type="term" value="F:DNA binding"/>
    <property type="evidence" value="ECO:0007669"/>
    <property type="project" value="UniProtKB-KW"/>
</dbReference>
<dbReference type="AlphaFoldDB" id="A0A285T943"/>
<evidence type="ECO:0000256" key="1">
    <source>
        <dbReference type="ARBA" id="ARBA00023015"/>
    </source>
</evidence>
<organism evidence="6 7">
    <name type="scientific">Stappia indica</name>
    <dbReference type="NCBI Taxonomy" id="538381"/>
    <lineage>
        <taxon>Bacteria</taxon>
        <taxon>Pseudomonadati</taxon>
        <taxon>Pseudomonadota</taxon>
        <taxon>Alphaproteobacteria</taxon>
        <taxon>Hyphomicrobiales</taxon>
        <taxon>Stappiaceae</taxon>
        <taxon>Stappia</taxon>
    </lineage>
</organism>
<dbReference type="OrthoDB" id="9807558at2"/>
<accession>A0A285T943</accession>
<dbReference type="STRING" id="538381.GCA_001696535_03062"/>
<dbReference type="Gene3D" id="3.30.450.40">
    <property type="match status" value="1"/>
</dbReference>
<proteinExistence type="predicted"/>
<dbReference type="PROSITE" id="PS51077">
    <property type="entry name" value="HTH_ICLR"/>
    <property type="match status" value="1"/>
</dbReference>
<dbReference type="InterPro" id="IPR005471">
    <property type="entry name" value="Tscrpt_reg_IclR_N"/>
</dbReference>
<name>A0A285T943_9HYPH</name>
<evidence type="ECO:0000313" key="6">
    <source>
        <dbReference type="EMBL" id="SOC16083.1"/>
    </source>
</evidence>
<dbReference type="Proteomes" id="UP000219331">
    <property type="component" value="Unassembled WGS sequence"/>
</dbReference>
<dbReference type="InterPro" id="IPR014757">
    <property type="entry name" value="Tscrpt_reg_IclR_C"/>
</dbReference>
<dbReference type="SMART" id="SM00346">
    <property type="entry name" value="HTH_ICLR"/>
    <property type="match status" value="1"/>
</dbReference>
<dbReference type="Pfam" id="PF09339">
    <property type="entry name" value="HTH_IclR"/>
    <property type="match status" value="1"/>
</dbReference>
<dbReference type="GO" id="GO:0003700">
    <property type="term" value="F:DNA-binding transcription factor activity"/>
    <property type="evidence" value="ECO:0007669"/>
    <property type="project" value="TreeGrafter"/>
</dbReference>
<feature type="domain" description="IclR-ED" evidence="5">
    <location>
        <begin position="88"/>
        <end position="269"/>
    </location>
</feature>
<feature type="domain" description="HTH iclR-type" evidence="4">
    <location>
        <begin position="25"/>
        <end position="87"/>
    </location>
</feature>
<protein>
    <submittedName>
        <fullName evidence="6">Transcriptional regulator, IclR family</fullName>
    </submittedName>
</protein>
<keyword evidence="2" id="KW-0238">DNA-binding</keyword>
<evidence type="ECO:0000256" key="3">
    <source>
        <dbReference type="ARBA" id="ARBA00023163"/>
    </source>
</evidence>
<dbReference type="InterPro" id="IPR050707">
    <property type="entry name" value="HTH_MetabolicPath_Reg"/>
</dbReference>
<dbReference type="InterPro" id="IPR036388">
    <property type="entry name" value="WH-like_DNA-bd_sf"/>
</dbReference>
<evidence type="ECO:0000256" key="2">
    <source>
        <dbReference type="ARBA" id="ARBA00023125"/>
    </source>
</evidence>
<evidence type="ECO:0000259" key="4">
    <source>
        <dbReference type="PROSITE" id="PS51077"/>
    </source>
</evidence>
<dbReference type="SUPFAM" id="SSF55781">
    <property type="entry name" value="GAF domain-like"/>
    <property type="match status" value="1"/>
</dbReference>
<keyword evidence="7" id="KW-1185">Reference proteome</keyword>
<dbReference type="EMBL" id="OBML01000008">
    <property type="protein sequence ID" value="SOC16083.1"/>
    <property type="molecule type" value="Genomic_DNA"/>
</dbReference>
<dbReference type="SUPFAM" id="SSF46785">
    <property type="entry name" value="Winged helix' DNA-binding domain"/>
    <property type="match status" value="1"/>
</dbReference>
<dbReference type="PROSITE" id="PS51078">
    <property type="entry name" value="ICLR_ED"/>
    <property type="match status" value="1"/>
</dbReference>
<dbReference type="Gene3D" id="1.10.10.10">
    <property type="entry name" value="Winged helix-like DNA-binding domain superfamily/Winged helix DNA-binding domain"/>
    <property type="match status" value="1"/>
</dbReference>
<dbReference type="PANTHER" id="PTHR30136">
    <property type="entry name" value="HELIX-TURN-HELIX TRANSCRIPTIONAL REGULATOR, ICLR FAMILY"/>
    <property type="match status" value="1"/>
</dbReference>
<dbReference type="Pfam" id="PF01614">
    <property type="entry name" value="IclR_C"/>
    <property type="match status" value="1"/>
</dbReference>
<evidence type="ECO:0000259" key="5">
    <source>
        <dbReference type="PROSITE" id="PS51078"/>
    </source>
</evidence>
<keyword evidence="1" id="KW-0805">Transcription regulation</keyword>
<dbReference type="PANTHER" id="PTHR30136:SF35">
    <property type="entry name" value="HTH-TYPE TRANSCRIPTIONAL REGULATOR RV1719"/>
    <property type="match status" value="1"/>
</dbReference>
<dbReference type="RefSeq" id="WP_097175599.1">
    <property type="nucleotide sequence ID" value="NZ_OBML01000008.1"/>
</dbReference>